<protein>
    <recommendedName>
        <fullName evidence="2">RBR-type E3 ubiquitin transferase</fullName>
        <ecNumber evidence="2">2.3.2.31</ecNumber>
    </recommendedName>
</protein>
<keyword evidence="5" id="KW-0677">Repeat</keyword>
<feature type="domain" description="RING-type" evidence="9">
    <location>
        <begin position="2"/>
        <end position="196"/>
    </location>
</feature>
<keyword evidence="8" id="KW-0862">Zinc</keyword>
<keyword evidence="11" id="KW-1185">Reference proteome</keyword>
<dbReference type="GO" id="GO:0061630">
    <property type="term" value="F:ubiquitin protein ligase activity"/>
    <property type="evidence" value="ECO:0007669"/>
    <property type="project" value="UniProtKB-EC"/>
</dbReference>
<organism evidence="10 11">
    <name type="scientific">Lentithecium fluviatile CBS 122367</name>
    <dbReference type="NCBI Taxonomy" id="1168545"/>
    <lineage>
        <taxon>Eukaryota</taxon>
        <taxon>Fungi</taxon>
        <taxon>Dikarya</taxon>
        <taxon>Ascomycota</taxon>
        <taxon>Pezizomycotina</taxon>
        <taxon>Dothideomycetes</taxon>
        <taxon>Pleosporomycetidae</taxon>
        <taxon>Pleosporales</taxon>
        <taxon>Massarineae</taxon>
        <taxon>Lentitheciaceae</taxon>
        <taxon>Lentithecium</taxon>
    </lineage>
</organism>
<feature type="non-terminal residue" evidence="10">
    <location>
        <position position="1"/>
    </location>
</feature>
<dbReference type="OrthoDB" id="9977870at2759"/>
<comment type="catalytic activity">
    <reaction evidence="1">
        <text>[E2 ubiquitin-conjugating enzyme]-S-ubiquitinyl-L-cysteine + [acceptor protein]-L-lysine = [E2 ubiquitin-conjugating enzyme]-L-cysteine + [acceptor protein]-N(6)-ubiquitinyl-L-lysine.</text>
        <dbReference type="EC" id="2.3.2.31"/>
    </reaction>
</comment>
<reference evidence="10" key="1">
    <citation type="journal article" date="2020" name="Stud. Mycol.">
        <title>101 Dothideomycetes genomes: a test case for predicting lifestyles and emergence of pathogens.</title>
        <authorList>
            <person name="Haridas S."/>
            <person name="Albert R."/>
            <person name="Binder M."/>
            <person name="Bloem J."/>
            <person name="Labutti K."/>
            <person name="Salamov A."/>
            <person name="Andreopoulos B."/>
            <person name="Baker S."/>
            <person name="Barry K."/>
            <person name="Bills G."/>
            <person name="Bluhm B."/>
            <person name="Cannon C."/>
            <person name="Castanera R."/>
            <person name="Culley D."/>
            <person name="Daum C."/>
            <person name="Ezra D."/>
            <person name="Gonzalez J."/>
            <person name="Henrissat B."/>
            <person name="Kuo A."/>
            <person name="Liang C."/>
            <person name="Lipzen A."/>
            <person name="Lutzoni F."/>
            <person name="Magnuson J."/>
            <person name="Mondo S."/>
            <person name="Nolan M."/>
            <person name="Ohm R."/>
            <person name="Pangilinan J."/>
            <person name="Park H.-J."/>
            <person name="Ramirez L."/>
            <person name="Alfaro M."/>
            <person name="Sun H."/>
            <person name="Tritt A."/>
            <person name="Yoshinaga Y."/>
            <person name="Zwiers L.-H."/>
            <person name="Turgeon B."/>
            <person name="Goodwin S."/>
            <person name="Spatafora J."/>
            <person name="Crous P."/>
            <person name="Grigoriev I."/>
        </authorList>
    </citation>
    <scope>NUCLEOTIDE SEQUENCE</scope>
    <source>
        <strain evidence="10">CBS 122367</strain>
    </source>
</reference>
<keyword evidence="3" id="KW-0808">Transferase</keyword>
<evidence type="ECO:0000256" key="5">
    <source>
        <dbReference type="ARBA" id="ARBA00022737"/>
    </source>
</evidence>
<dbReference type="EMBL" id="MU005577">
    <property type="protein sequence ID" value="KAF2686028.1"/>
    <property type="molecule type" value="Genomic_DNA"/>
</dbReference>
<name>A0A6G1J6J5_9PLEO</name>
<evidence type="ECO:0000256" key="1">
    <source>
        <dbReference type="ARBA" id="ARBA00001798"/>
    </source>
</evidence>
<evidence type="ECO:0000256" key="6">
    <source>
        <dbReference type="ARBA" id="ARBA00022771"/>
    </source>
</evidence>
<dbReference type="EC" id="2.3.2.31" evidence="2"/>
<accession>A0A6G1J6J5</accession>
<sequence>VPHIRCVACLDFHPVENTITLECEPQPHVYCRACLLDLFEASIGSDASLFPPRCCKKPVSLDLCRQLLPKEEVKKFDMRIEEITTKDPIYCSSPHCAQYIQKRMISSGIARCLVCNQRTCAVCKAEEHQDQLCPDDEGTKMLKDQAKKERWQECTSCKNLVELTAGCFHITCRCSHQFCYLCGAPWKQCPCPQMDE</sequence>
<dbReference type="PANTHER" id="PTHR11685">
    <property type="entry name" value="RBR FAMILY RING FINGER AND IBR DOMAIN-CONTAINING"/>
    <property type="match status" value="1"/>
</dbReference>
<evidence type="ECO:0000256" key="3">
    <source>
        <dbReference type="ARBA" id="ARBA00022679"/>
    </source>
</evidence>
<dbReference type="AlphaFoldDB" id="A0A6G1J6J5"/>
<evidence type="ECO:0000256" key="2">
    <source>
        <dbReference type="ARBA" id="ARBA00012251"/>
    </source>
</evidence>
<evidence type="ECO:0000256" key="7">
    <source>
        <dbReference type="ARBA" id="ARBA00022786"/>
    </source>
</evidence>
<dbReference type="PROSITE" id="PS51873">
    <property type="entry name" value="TRIAD"/>
    <property type="match status" value="1"/>
</dbReference>
<dbReference type="InterPro" id="IPR031127">
    <property type="entry name" value="E3_UB_ligase_RBR"/>
</dbReference>
<dbReference type="InterPro" id="IPR002867">
    <property type="entry name" value="IBR_dom"/>
</dbReference>
<dbReference type="GO" id="GO:0008270">
    <property type="term" value="F:zinc ion binding"/>
    <property type="evidence" value="ECO:0007669"/>
    <property type="project" value="UniProtKB-KW"/>
</dbReference>
<evidence type="ECO:0000256" key="4">
    <source>
        <dbReference type="ARBA" id="ARBA00022723"/>
    </source>
</evidence>
<evidence type="ECO:0000259" key="9">
    <source>
        <dbReference type="PROSITE" id="PS51873"/>
    </source>
</evidence>
<feature type="non-terminal residue" evidence="10">
    <location>
        <position position="196"/>
    </location>
</feature>
<dbReference type="CDD" id="cd22584">
    <property type="entry name" value="Rcat_RBR_unk"/>
    <property type="match status" value="1"/>
</dbReference>
<dbReference type="InterPro" id="IPR044066">
    <property type="entry name" value="TRIAD_supradom"/>
</dbReference>
<evidence type="ECO:0000313" key="11">
    <source>
        <dbReference type="Proteomes" id="UP000799291"/>
    </source>
</evidence>
<dbReference type="SUPFAM" id="SSF57850">
    <property type="entry name" value="RING/U-box"/>
    <property type="match status" value="2"/>
</dbReference>
<gene>
    <name evidence="10" type="ORF">K458DRAFT_274706</name>
</gene>
<dbReference type="Pfam" id="PF22191">
    <property type="entry name" value="IBR_1"/>
    <property type="match status" value="1"/>
</dbReference>
<evidence type="ECO:0000313" key="10">
    <source>
        <dbReference type="EMBL" id="KAF2686028.1"/>
    </source>
</evidence>
<keyword evidence="7" id="KW-0833">Ubl conjugation pathway</keyword>
<dbReference type="Gene3D" id="1.20.120.1750">
    <property type="match status" value="1"/>
</dbReference>
<proteinExistence type="predicted"/>
<keyword evidence="6" id="KW-0863">Zinc-finger</keyword>
<dbReference type="GO" id="GO:0016567">
    <property type="term" value="P:protein ubiquitination"/>
    <property type="evidence" value="ECO:0007669"/>
    <property type="project" value="InterPro"/>
</dbReference>
<keyword evidence="4" id="KW-0479">Metal-binding</keyword>
<evidence type="ECO:0000256" key="8">
    <source>
        <dbReference type="ARBA" id="ARBA00022833"/>
    </source>
</evidence>
<dbReference type="Pfam" id="PF01485">
    <property type="entry name" value="IBR"/>
    <property type="match status" value="1"/>
</dbReference>
<dbReference type="Proteomes" id="UP000799291">
    <property type="component" value="Unassembled WGS sequence"/>
</dbReference>